<protein>
    <submittedName>
        <fullName evidence="1">38941_t:CDS:1</fullName>
    </submittedName>
</protein>
<keyword evidence="2" id="KW-1185">Reference proteome</keyword>
<comment type="caution">
    <text evidence="1">The sequence shown here is derived from an EMBL/GenBank/DDBJ whole genome shotgun (WGS) entry which is preliminary data.</text>
</comment>
<proteinExistence type="predicted"/>
<evidence type="ECO:0000313" key="2">
    <source>
        <dbReference type="Proteomes" id="UP000789901"/>
    </source>
</evidence>
<feature type="non-terminal residue" evidence="1">
    <location>
        <position position="62"/>
    </location>
</feature>
<reference evidence="1 2" key="1">
    <citation type="submission" date="2021-06" db="EMBL/GenBank/DDBJ databases">
        <authorList>
            <person name="Kallberg Y."/>
            <person name="Tangrot J."/>
            <person name="Rosling A."/>
        </authorList>
    </citation>
    <scope>NUCLEOTIDE SEQUENCE [LARGE SCALE GENOMIC DNA]</scope>
    <source>
        <strain evidence="1 2">120-4 pot B 10/14</strain>
    </source>
</reference>
<sequence>MAADMRIQKLSIILKEHPNIIYASKLININDIVQQYKEWNNRCNKDDMVTNVKKRKNEPDLY</sequence>
<name>A0ABN7VYU6_GIGMA</name>
<dbReference type="Proteomes" id="UP000789901">
    <property type="component" value="Unassembled WGS sequence"/>
</dbReference>
<evidence type="ECO:0000313" key="1">
    <source>
        <dbReference type="EMBL" id="CAG8806447.1"/>
    </source>
</evidence>
<accession>A0ABN7VYU6</accession>
<gene>
    <name evidence="1" type="ORF">GMARGA_LOCUS24300</name>
</gene>
<organism evidence="1 2">
    <name type="scientific">Gigaspora margarita</name>
    <dbReference type="NCBI Taxonomy" id="4874"/>
    <lineage>
        <taxon>Eukaryota</taxon>
        <taxon>Fungi</taxon>
        <taxon>Fungi incertae sedis</taxon>
        <taxon>Mucoromycota</taxon>
        <taxon>Glomeromycotina</taxon>
        <taxon>Glomeromycetes</taxon>
        <taxon>Diversisporales</taxon>
        <taxon>Gigasporaceae</taxon>
        <taxon>Gigaspora</taxon>
    </lineage>
</organism>
<dbReference type="EMBL" id="CAJVQB010025486">
    <property type="protein sequence ID" value="CAG8806447.1"/>
    <property type="molecule type" value="Genomic_DNA"/>
</dbReference>